<evidence type="ECO:0000256" key="3">
    <source>
        <dbReference type="ARBA" id="ARBA00022723"/>
    </source>
</evidence>
<dbReference type="Proteomes" id="UP000198724">
    <property type="component" value="Unassembled WGS sequence"/>
</dbReference>
<dbReference type="CDD" id="cd07503">
    <property type="entry name" value="HAD_HisB-N"/>
    <property type="match status" value="1"/>
</dbReference>
<keyword evidence="4 7" id="KW-0378">Hydrolase</keyword>
<keyword evidence="3 10" id="KW-0479">Metal-binding</keyword>
<dbReference type="Pfam" id="PF13242">
    <property type="entry name" value="Hydrolase_like"/>
    <property type="match status" value="1"/>
</dbReference>
<evidence type="ECO:0000256" key="9">
    <source>
        <dbReference type="PIRSR" id="PIRSR004682-3"/>
    </source>
</evidence>
<comment type="similarity">
    <text evidence="7">Belongs to the gmhB family.</text>
</comment>
<dbReference type="GO" id="GO:0005975">
    <property type="term" value="P:carbohydrate metabolic process"/>
    <property type="evidence" value="ECO:0007669"/>
    <property type="project" value="InterPro"/>
</dbReference>
<dbReference type="RefSeq" id="WP_092104385.1">
    <property type="nucleotide sequence ID" value="NZ_FOOT01000007.1"/>
</dbReference>
<keyword evidence="12" id="KW-1185">Reference proteome</keyword>
<dbReference type="GO" id="GO:0005737">
    <property type="term" value="C:cytoplasm"/>
    <property type="evidence" value="ECO:0007669"/>
    <property type="project" value="UniProtKB-SubCell"/>
</dbReference>
<dbReference type="PIRSF" id="PIRSF004682">
    <property type="entry name" value="GmhB"/>
    <property type="match status" value="1"/>
</dbReference>
<dbReference type="InterPro" id="IPR006549">
    <property type="entry name" value="HAD-SF_hydro_IIIA"/>
</dbReference>
<evidence type="ECO:0000256" key="10">
    <source>
        <dbReference type="PIRSR" id="PIRSR004682-4"/>
    </source>
</evidence>
<feature type="active site" description="Nucleophile" evidence="8">
    <location>
        <position position="10"/>
    </location>
</feature>
<comment type="subcellular location">
    <subcellularLocation>
        <location evidence="1 7">Cytoplasm</location>
    </subcellularLocation>
</comment>
<evidence type="ECO:0000256" key="4">
    <source>
        <dbReference type="ARBA" id="ARBA00022801"/>
    </source>
</evidence>
<organism evidence="11 12">
    <name type="scientific">Pontibacter chinhatensis</name>
    <dbReference type="NCBI Taxonomy" id="1436961"/>
    <lineage>
        <taxon>Bacteria</taxon>
        <taxon>Pseudomonadati</taxon>
        <taxon>Bacteroidota</taxon>
        <taxon>Cytophagia</taxon>
        <taxon>Cytophagales</taxon>
        <taxon>Hymenobacteraceae</taxon>
        <taxon>Pontibacter</taxon>
    </lineage>
</organism>
<name>A0A1I2Y0T4_9BACT</name>
<feature type="site" description="Stabilizes the phosphoryl group" evidence="9">
    <location>
        <position position="53"/>
    </location>
</feature>
<dbReference type="PANTHER" id="PTHR42891">
    <property type="entry name" value="D-GLYCERO-BETA-D-MANNO-HEPTOSE-1,7-BISPHOSPHATE 7-PHOSPHATASE"/>
    <property type="match status" value="1"/>
</dbReference>
<dbReference type="GO" id="GO:0016791">
    <property type="term" value="F:phosphatase activity"/>
    <property type="evidence" value="ECO:0007669"/>
    <property type="project" value="InterPro"/>
</dbReference>
<dbReference type="Gene3D" id="3.40.50.1000">
    <property type="entry name" value="HAD superfamily/HAD-like"/>
    <property type="match status" value="1"/>
</dbReference>
<proteinExistence type="inferred from homology"/>
<dbReference type="EMBL" id="FOOT01000007">
    <property type="protein sequence ID" value="SFH19368.1"/>
    <property type="molecule type" value="Genomic_DNA"/>
</dbReference>
<feature type="active site" description="Proton donor" evidence="8">
    <location>
        <position position="12"/>
    </location>
</feature>
<feature type="binding site" evidence="10">
    <location>
        <position position="127"/>
    </location>
    <ligand>
        <name>Mg(2+)</name>
        <dbReference type="ChEBI" id="CHEBI:18420"/>
    </ligand>
</feature>
<gene>
    <name evidence="11" type="ORF">SAMN05421739_10725</name>
</gene>
<evidence type="ECO:0000256" key="5">
    <source>
        <dbReference type="ARBA" id="ARBA00023277"/>
    </source>
</evidence>
<dbReference type="EC" id="3.1.3.-" evidence="7"/>
<dbReference type="PANTHER" id="PTHR42891:SF1">
    <property type="entry name" value="D-GLYCERO-BETA-D-MANNO-HEPTOSE-1,7-BISPHOSPHATE 7-PHOSPHATASE"/>
    <property type="match status" value="1"/>
</dbReference>
<evidence type="ECO:0000256" key="8">
    <source>
        <dbReference type="PIRSR" id="PIRSR004682-1"/>
    </source>
</evidence>
<dbReference type="NCBIfam" id="TIGR01662">
    <property type="entry name" value="HAD-SF-IIIA"/>
    <property type="match status" value="1"/>
</dbReference>
<feature type="site" description="Stabilizes the phosphoryl group" evidence="9">
    <location>
        <position position="102"/>
    </location>
</feature>
<evidence type="ECO:0000256" key="6">
    <source>
        <dbReference type="ARBA" id="ARBA00031828"/>
    </source>
</evidence>
<dbReference type="STRING" id="1436961.SAMN05421739_10725"/>
<evidence type="ECO:0000256" key="7">
    <source>
        <dbReference type="PIRNR" id="PIRNR004682"/>
    </source>
</evidence>
<feature type="binding site" evidence="10">
    <location>
        <position position="10"/>
    </location>
    <ligand>
        <name>Mg(2+)</name>
        <dbReference type="ChEBI" id="CHEBI:18420"/>
    </ligand>
</feature>
<dbReference type="OrthoDB" id="9813880at2"/>
<dbReference type="InterPro" id="IPR006543">
    <property type="entry name" value="Histidinol-phos"/>
</dbReference>
<reference evidence="12" key="1">
    <citation type="submission" date="2016-10" db="EMBL/GenBank/DDBJ databases">
        <authorList>
            <person name="Varghese N."/>
            <person name="Submissions S."/>
        </authorList>
    </citation>
    <scope>NUCLEOTIDE SEQUENCE [LARGE SCALE GENOMIC DNA]</scope>
    <source>
        <strain evidence="12">LP51</strain>
    </source>
</reference>
<protein>
    <recommendedName>
        <fullName evidence="6 7">D,D-heptose 1,7-bisphosphate phosphatase</fullName>
        <ecNumber evidence="7">3.1.3.-</ecNumber>
    </recommendedName>
</protein>
<comment type="cofactor">
    <cofactor evidence="10">
        <name>Mg(2+)</name>
        <dbReference type="ChEBI" id="CHEBI:18420"/>
    </cofactor>
</comment>
<keyword evidence="2 7" id="KW-0963">Cytoplasm</keyword>
<dbReference type="InterPro" id="IPR004446">
    <property type="entry name" value="Heptose_bisP_phosphatase"/>
</dbReference>
<dbReference type="AlphaFoldDB" id="A0A1I2Y0T4"/>
<dbReference type="NCBIfam" id="TIGR01656">
    <property type="entry name" value="Histidinol-ppas"/>
    <property type="match status" value="1"/>
</dbReference>
<dbReference type="GO" id="GO:0046872">
    <property type="term" value="F:metal ion binding"/>
    <property type="evidence" value="ECO:0007669"/>
    <property type="project" value="UniProtKB-KW"/>
</dbReference>
<dbReference type="InterPro" id="IPR023214">
    <property type="entry name" value="HAD_sf"/>
</dbReference>
<evidence type="ECO:0000313" key="12">
    <source>
        <dbReference type="Proteomes" id="UP000198724"/>
    </source>
</evidence>
<keyword evidence="10" id="KW-0460">Magnesium</keyword>
<sequence>MQQQKCVFLDRDGVLNRERGDYTYALEDFEVLPGVPEALRLLKKNGYLLIVVTNQGGVAKGLYKKDDVLACHQKLQDACDSLIDAHYMAPGHPDYSASLSRKPNSLMLEKAIAKYNIDVEQSWMVGDSLRDLEAAEKVGVKGILVGDKYKPGAHAWQLADLWEAAQFILGKAAEAGC</sequence>
<feature type="site" description="Contributes to substrate recognition" evidence="9">
    <location>
        <position position="101"/>
    </location>
</feature>
<dbReference type="InterPro" id="IPR036412">
    <property type="entry name" value="HAD-like_sf"/>
</dbReference>
<feature type="binding site" evidence="10">
    <location>
        <position position="12"/>
    </location>
    <ligand>
        <name>Mg(2+)</name>
        <dbReference type="ChEBI" id="CHEBI:18420"/>
    </ligand>
</feature>
<evidence type="ECO:0000256" key="1">
    <source>
        <dbReference type="ARBA" id="ARBA00004496"/>
    </source>
</evidence>
<dbReference type="SUPFAM" id="SSF56784">
    <property type="entry name" value="HAD-like"/>
    <property type="match status" value="1"/>
</dbReference>
<evidence type="ECO:0000313" key="11">
    <source>
        <dbReference type="EMBL" id="SFH19368.1"/>
    </source>
</evidence>
<keyword evidence="5 7" id="KW-0119">Carbohydrate metabolism</keyword>
<accession>A0A1I2Y0T4</accession>
<evidence type="ECO:0000256" key="2">
    <source>
        <dbReference type="ARBA" id="ARBA00022490"/>
    </source>
</evidence>